<dbReference type="EMBL" id="RYZI01000134">
    <property type="protein sequence ID" value="RWA09927.1"/>
    <property type="molecule type" value="Genomic_DNA"/>
</dbReference>
<reference evidence="2 3" key="1">
    <citation type="submission" date="2018-12" db="EMBL/GenBank/DDBJ databases">
        <title>Draft genome sequence of Xylaria grammica IHI A82.</title>
        <authorList>
            <person name="Buettner E."/>
            <person name="Kellner H."/>
        </authorList>
    </citation>
    <scope>NUCLEOTIDE SEQUENCE [LARGE SCALE GENOMIC DNA]</scope>
    <source>
        <strain evidence="2 3">IHI A82</strain>
    </source>
</reference>
<gene>
    <name evidence="2" type="ORF">EKO27_g5180</name>
</gene>
<keyword evidence="3" id="KW-1185">Reference proteome</keyword>
<evidence type="ECO:0008006" key="4">
    <source>
        <dbReference type="Google" id="ProtNLM"/>
    </source>
</evidence>
<accession>A0A439D6A1</accession>
<sequence length="179" mass="19551">MDKTEQTNAITGVPKHDVSQQPITGTLSDKSGYGVNQDGPAPPTSLPLNMIQEENTKLSNTPVADNVPQVVIEGNPRMVTPLHRLTEDPAWIDCPFCKNTTKTSVTKKGDSQQTFVISAFSVWFYFGFRANQKTPECRREVATIPHDGSIQVMAVGQEQGLVPSKYPPQDGMSARPPPT</sequence>
<evidence type="ECO:0000313" key="2">
    <source>
        <dbReference type="EMBL" id="RWA09927.1"/>
    </source>
</evidence>
<dbReference type="AlphaFoldDB" id="A0A439D6A1"/>
<dbReference type="STRING" id="363999.A0A439D6A1"/>
<dbReference type="Proteomes" id="UP000286045">
    <property type="component" value="Unassembled WGS sequence"/>
</dbReference>
<proteinExistence type="predicted"/>
<organism evidence="2 3">
    <name type="scientific">Xylaria grammica</name>
    <dbReference type="NCBI Taxonomy" id="363999"/>
    <lineage>
        <taxon>Eukaryota</taxon>
        <taxon>Fungi</taxon>
        <taxon>Dikarya</taxon>
        <taxon>Ascomycota</taxon>
        <taxon>Pezizomycotina</taxon>
        <taxon>Sordariomycetes</taxon>
        <taxon>Xylariomycetidae</taxon>
        <taxon>Xylariales</taxon>
        <taxon>Xylariaceae</taxon>
        <taxon>Xylaria</taxon>
    </lineage>
</organism>
<feature type="compositionally biased region" description="Polar residues" evidence="1">
    <location>
        <begin position="19"/>
        <end position="29"/>
    </location>
</feature>
<name>A0A439D6A1_9PEZI</name>
<feature type="compositionally biased region" description="Polar residues" evidence="1">
    <location>
        <begin position="1"/>
        <end position="10"/>
    </location>
</feature>
<evidence type="ECO:0000313" key="3">
    <source>
        <dbReference type="Proteomes" id="UP000286045"/>
    </source>
</evidence>
<protein>
    <recommendedName>
        <fullName evidence="4">LITAF domain-containing protein</fullName>
    </recommendedName>
</protein>
<feature type="region of interest" description="Disordered" evidence="1">
    <location>
        <begin position="1"/>
        <end position="48"/>
    </location>
</feature>
<evidence type="ECO:0000256" key="1">
    <source>
        <dbReference type="SAM" id="MobiDB-lite"/>
    </source>
</evidence>
<comment type="caution">
    <text evidence="2">The sequence shown here is derived from an EMBL/GenBank/DDBJ whole genome shotgun (WGS) entry which is preliminary data.</text>
</comment>